<accession>A0ABN3DUM7</accession>
<gene>
    <name evidence="1" type="ORF">GCM10010104_41770</name>
</gene>
<comment type="caution">
    <text evidence="1">The sequence shown here is derived from an EMBL/GenBank/DDBJ whole genome shotgun (WGS) entry which is preliminary data.</text>
</comment>
<name>A0ABN3DUM7_9ACTN</name>
<keyword evidence="2" id="KW-1185">Reference proteome</keyword>
<evidence type="ECO:0000313" key="1">
    <source>
        <dbReference type="EMBL" id="GAA2241836.1"/>
    </source>
</evidence>
<sequence length="66" mass="6993">MAGSRRSDVGLAAETGILVIGRLDHGPADDLTLPRPGVYEGHAWGQGRQAAADYDDTTLDQLTDDL</sequence>
<evidence type="ECO:0000313" key="2">
    <source>
        <dbReference type="Proteomes" id="UP001501474"/>
    </source>
</evidence>
<protein>
    <submittedName>
        <fullName evidence="1">Uncharacterized protein</fullName>
    </submittedName>
</protein>
<proteinExistence type="predicted"/>
<organism evidence="1 2">
    <name type="scientific">Streptomyces indiaensis</name>
    <dbReference type="NCBI Taxonomy" id="284033"/>
    <lineage>
        <taxon>Bacteria</taxon>
        <taxon>Bacillati</taxon>
        <taxon>Actinomycetota</taxon>
        <taxon>Actinomycetes</taxon>
        <taxon>Kitasatosporales</taxon>
        <taxon>Streptomycetaceae</taxon>
        <taxon>Streptomyces</taxon>
    </lineage>
</organism>
<dbReference type="EMBL" id="BAAART010000086">
    <property type="protein sequence ID" value="GAA2241836.1"/>
    <property type="molecule type" value="Genomic_DNA"/>
</dbReference>
<dbReference type="Proteomes" id="UP001501474">
    <property type="component" value="Unassembled WGS sequence"/>
</dbReference>
<reference evidence="1 2" key="1">
    <citation type="journal article" date="2019" name="Int. J. Syst. Evol. Microbiol.">
        <title>The Global Catalogue of Microorganisms (GCM) 10K type strain sequencing project: providing services to taxonomists for standard genome sequencing and annotation.</title>
        <authorList>
            <consortium name="The Broad Institute Genomics Platform"/>
            <consortium name="The Broad Institute Genome Sequencing Center for Infectious Disease"/>
            <person name="Wu L."/>
            <person name="Ma J."/>
        </authorList>
    </citation>
    <scope>NUCLEOTIDE SEQUENCE [LARGE SCALE GENOMIC DNA]</scope>
    <source>
        <strain evidence="1 2">JCM 3053</strain>
    </source>
</reference>